<evidence type="ECO:0000256" key="2">
    <source>
        <dbReference type="ARBA" id="ARBA00004259"/>
    </source>
</evidence>
<evidence type="ECO:0000256" key="18">
    <source>
        <dbReference type="ARBA" id="ARBA00023242"/>
    </source>
</evidence>
<evidence type="ECO:0000256" key="9">
    <source>
        <dbReference type="ARBA" id="ARBA00022824"/>
    </source>
</evidence>
<evidence type="ECO:0000256" key="16">
    <source>
        <dbReference type="ARBA" id="ARBA00023128"/>
    </source>
</evidence>
<evidence type="ECO:0000256" key="19">
    <source>
        <dbReference type="ARBA" id="ARBA00023274"/>
    </source>
</evidence>
<gene>
    <name evidence="26" type="ORF">HJG59_009482</name>
</gene>
<evidence type="ECO:0000256" key="23">
    <source>
        <dbReference type="ARBA" id="ARBA00071424"/>
    </source>
</evidence>
<proteinExistence type="inferred from homology"/>
<dbReference type="Proteomes" id="UP000550707">
    <property type="component" value="Unassembled WGS sequence"/>
</dbReference>
<comment type="function">
    <text evidence="21">Required for nuclear import of FGF1, but not that of FGF2. Might regulate nuclear import of exogenous FGF1 by facilitating interaction with the nuclear import machinery and by transporting cytosolic FGF1 to, and possibly through, the nuclear pores.</text>
</comment>
<dbReference type="FunFam" id="2.40.50.100:FF:000031">
    <property type="entry name" value="39S ribosomal protein L27, mitochondrial"/>
    <property type="match status" value="1"/>
</dbReference>
<keyword evidence="16" id="KW-0496">Mitochondrion</keyword>
<dbReference type="Pfam" id="PF00560">
    <property type="entry name" value="LRR_1"/>
    <property type="match status" value="1"/>
</dbReference>
<evidence type="ECO:0000256" key="8">
    <source>
        <dbReference type="ARBA" id="ARBA00022737"/>
    </source>
</evidence>
<sequence>MTKAGNKGGNLRDKLDGNELDLSLSDLNEVPVKELAALPKATILDLSCNKLTTLPSDFCGLTHLVKLDLSKNKLQQLPADFGRLVNLQHLDLLNNRLVTLPVSFAQLKSLKWLDLKDNPLDPALAKVAGDCLDEKQCKQCANKVLQHMKAMQADQERERQRRLEVEREAEKKREAKQRAKEAQEREVRKREKAEEKERRRKEYDALKASKREPEKKTKKETNQASITALLRPPQAAALAVRYASKKTGGSSKNLGGKSPGKRFGIKKMEGHYVHAGNILGTQRHFRWHPGAHVGLGKKKYLYALEEGIVRYTKEVYVPHPSNSEAVDLVTKLPKGAVLYKTFVHVVPAKPEGTFRLVAML</sequence>
<evidence type="ECO:0000256" key="12">
    <source>
        <dbReference type="ARBA" id="ARBA00022968"/>
    </source>
</evidence>
<evidence type="ECO:0000256" key="15">
    <source>
        <dbReference type="ARBA" id="ARBA00023054"/>
    </source>
</evidence>
<keyword evidence="7" id="KW-0812">Transmembrane</keyword>
<evidence type="ECO:0000256" key="13">
    <source>
        <dbReference type="ARBA" id="ARBA00022980"/>
    </source>
</evidence>
<comment type="caution">
    <text evidence="26">The sequence shown here is derived from an EMBL/GenBank/DDBJ whole genome shotgun (WGS) entry which is preliminary data.</text>
</comment>
<dbReference type="AlphaFoldDB" id="A0A7J8CZL8"/>
<comment type="similarity">
    <text evidence="5">Belongs to the bacterial ribosomal protein bL27 family.</text>
</comment>
<feature type="region of interest" description="Disordered" evidence="25">
    <location>
        <begin position="151"/>
        <end position="228"/>
    </location>
</feature>
<keyword evidence="11" id="KW-0809">Transit peptide</keyword>
<dbReference type="FunCoup" id="A0A7J8CZL8">
    <property type="interactions" value="1197"/>
</dbReference>
<dbReference type="Gene3D" id="3.80.10.10">
    <property type="entry name" value="Ribonuclease Inhibitor"/>
    <property type="match status" value="1"/>
</dbReference>
<dbReference type="PRINTS" id="PR00063">
    <property type="entry name" value="RIBOSOMALL27"/>
</dbReference>
<dbReference type="Pfam" id="PF01016">
    <property type="entry name" value="Ribosomal_L27"/>
    <property type="match status" value="1"/>
</dbReference>
<dbReference type="InterPro" id="IPR003591">
    <property type="entry name" value="Leu-rich_rpt_typical-subtyp"/>
</dbReference>
<name>A0A7J8CZL8_MOLMO</name>
<organism evidence="26 27">
    <name type="scientific">Molossus molossus</name>
    <name type="common">Pallas' mastiff bat</name>
    <name type="synonym">Vespertilio molossus</name>
    <dbReference type="NCBI Taxonomy" id="27622"/>
    <lineage>
        <taxon>Eukaryota</taxon>
        <taxon>Metazoa</taxon>
        <taxon>Chordata</taxon>
        <taxon>Craniata</taxon>
        <taxon>Vertebrata</taxon>
        <taxon>Euteleostomi</taxon>
        <taxon>Mammalia</taxon>
        <taxon>Eutheria</taxon>
        <taxon>Laurasiatheria</taxon>
        <taxon>Chiroptera</taxon>
        <taxon>Yangochiroptera</taxon>
        <taxon>Molossidae</taxon>
        <taxon>Molossus</taxon>
    </lineage>
</organism>
<dbReference type="GO" id="GO:0005635">
    <property type="term" value="C:nuclear envelope"/>
    <property type="evidence" value="ECO:0007669"/>
    <property type="project" value="UniProtKB-SubCell"/>
</dbReference>
<keyword evidence="15" id="KW-0175">Coiled coil</keyword>
<comment type="subunit">
    <text evidence="22">Can form homodimers. Interacts with SGO1. Interacts with FGF1.</text>
</comment>
<evidence type="ECO:0000256" key="25">
    <source>
        <dbReference type="SAM" id="MobiDB-lite"/>
    </source>
</evidence>
<reference evidence="26 27" key="1">
    <citation type="journal article" date="2020" name="Nature">
        <title>Six reference-quality genomes reveal evolution of bat adaptations.</title>
        <authorList>
            <person name="Jebb D."/>
            <person name="Huang Z."/>
            <person name="Pippel M."/>
            <person name="Hughes G.M."/>
            <person name="Lavrichenko K."/>
            <person name="Devanna P."/>
            <person name="Winkler S."/>
            <person name="Jermiin L.S."/>
            <person name="Skirmuntt E.C."/>
            <person name="Katzourakis A."/>
            <person name="Burkitt-Gray L."/>
            <person name="Ray D.A."/>
            <person name="Sullivan K.A.M."/>
            <person name="Roscito J.G."/>
            <person name="Kirilenko B.M."/>
            <person name="Davalos L.M."/>
            <person name="Corthals A.P."/>
            <person name="Power M.L."/>
            <person name="Jones G."/>
            <person name="Ransome R.D."/>
            <person name="Dechmann D.K.N."/>
            <person name="Locatelli A.G."/>
            <person name="Puechmaille S.J."/>
            <person name="Fedrigo O."/>
            <person name="Jarvis E.D."/>
            <person name="Hiller M."/>
            <person name="Vernes S.C."/>
            <person name="Myers E.W."/>
            <person name="Teeling E.C."/>
        </authorList>
    </citation>
    <scope>NUCLEOTIDE SEQUENCE [LARGE SCALE GENOMIC DNA]</scope>
    <source>
        <strain evidence="26">MMolMol1</strain>
        <tissue evidence="26">Muscle</tissue>
    </source>
</reference>
<dbReference type="PRINTS" id="PR00019">
    <property type="entry name" value="LEURICHRPT"/>
</dbReference>
<dbReference type="GO" id="GO:0003735">
    <property type="term" value="F:structural constituent of ribosome"/>
    <property type="evidence" value="ECO:0007669"/>
    <property type="project" value="InterPro"/>
</dbReference>
<dbReference type="GO" id="GO:0005789">
    <property type="term" value="C:endoplasmic reticulum membrane"/>
    <property type="evidence" value="ECO:0007669"/>
    <property type="project" value="UniProtKB-SubCell"/>
</dbReference>
<evidence type="ECO:0000256" key="7">
    <source>
        <dbReference type="ARBA" id="ARBA00022692"/>
    </source>
</evidence>
<feature type="compositionally biased region" description="Basic and acidic residues" evidence="25">
    <location>
        <begin position="154"/>
        <end position="221"/>
    </location>
</feature>
<comment type="subcellular location">
    <subcellularLocation>
        <location evidence="4">Endoplasmic reticulum membrane</location>
        <topology evidence="4">Single-pass type II membrane protein</topology>
    </subcellularLocation>
    <subcellularLocation>
        <location evidence="3">Microsome membrane</location>
        <topology evidence="3">Single-pass type II membrane protein</topology>
    </subcellularLocation>
    <subcellularLocation>
        <location evidence="1">Mitochondrion</location>
    </subcellularLocation>
    <subcellularLocation>
        <location evidence="2">Nucleus envelope</location>
    </subcellularLocation>
</comment>
<accession>A0A7J8CZL8</accession>
<dbReference type="GO" id="GO:0005743">
    <property type="term" value="C:mitochondrial inner membrane"/>
    <property type="evidence" value="ECO:0007669"/>
    <property type="project" value="UniProtKB-ARBA"/>
</dbReference>
<evidence type="ECO:0000256" key="21">
    <source>
        <dbReference type="ARBA" id="ARBA00053857"/>
    </source>
</evidence>
<evidence type="ECO:0000256" key="4">
    <source>
        <dbReference type="ARBA" id="ARBA00004648"/>
    </source>
</evidence>
<keyword evidence="12" id="KW-0735">Signal-anchor</keyword>
<dbReference type="InterPro" id="IPR001611">
    <property type="entry name" value="Leu-rich_rpt"/>
</dbReference>
<evidence type="ECO:0000256" key="14">
    <source>
        <dbReference type="ARBA" id="ARBA00022989"/>
    </source>
</evidence>
<keyword evidence="9" id="KW-0256">Endoplasmic reticulum</keyword>
<keyword evidence="14" id="KW-1133">Transmembrane helix</keyword>
<evidence type="ECO:0000256" key="1">
    <source>
        <dbReference type="ARBA" id="ARBA00004173"/>
    </source>
</evidence>
<dbReference type="Pfam" id="PF13855">
    <property type="entry name" value="LRR_8"/>
    <property type="match status" value="1"/>
</dbReference>
<evidence type="ECO:0000256" key="10">
    <source>
        <dbReference type="ARBA" id="ARBA00022848"/>
    </source>
</evidence>
<dbReference type="InterPro" id="IPR032675">
    <property type="entry name" value="LRR_dom_sf"/>
</dbReference>
<dbReference type="GO" id="GO:0005762">
    <property type="term" value="C:mitochondrial large ribosomal subunit"/>
    <property type="evidence" value="ECO:0007669"/>
    <property type="project" value="TreeGrafter"/>
</dbReference>
<protein>
    <recommendedName>
        <fullName evidence="20">Large ribosomal subunit protein bL27m</fullName>
    </recommendedName>
    <alternativeName>
        <fullName evidence="24">39S ribosomal protein L27, mitochondrial</fullName>
    </alternativeName>
    <alternativeName>
        <fullName evidence="23">Leucine-rich repeat-containing protein 59</fullName>
    </alternativeName>
</protein>
<keyword evidence="6" id="KW-0433">Leucine-rich repeat</keyword>
<dbReference type="SMART" id="SM00369">
    <property type="entry name" value="LRR_TYP"/>
    <property type="match status" value="4"/>
</dbReference>
<keyword evidence="8" id="KW-0677">Repeat</keyword>
<dbReference type="EMBL" id="JACASF010000019">
    <property type="protein sequence ID" value="KAF6416196.1"/>
    <property type="molecule type" value="Genomic_DNA"/>
</dbReference>
<dbReference type="PANTHER" id="PTHR15893">
    <property type="entry name" value="RIBOSOMAL PROTEIN L27"/>
    <property type="match status" value="1"/>
</dbReference>
<evidence type="ECO:0000256" key="6">
    <source>
        <dbReference type="ARBA" id="ARBA00022614"/>
    </source>
</evidence>
<dbReference type="SUPFAM" id="SSF110324">
    <property type="entry name" value="Ribosomal L27 protein-like"/>
    <property type="match status" value="1"/>
</dbReference>
<evidence type="ECO:0000256" key="17">
    <source>
        <dbReference type="ARBA" id="ARBA00023136"/>
    </source>
</evidence>
<evidence type="ECO:0000256" key="24">
    <source>
        <dbReference type="ARBA" id="ARBA00076963"/>
    </source>
</evidence>
<keyword evidence="27" id="KW-1185">Reference proteome</keyword>
<evidence type="ECO:0000256" key="22">
    <source>
        <dbReference type="ARBA" id="ARBA00063111"/>
    </source>
</evidence>
<evidence type="ECO:0000313" key="26">
    <source>
        <dbReference type="EMBL" id="KAF6416196.1"/>
    </source>
</evidence>
<keyword evidence="19" id="KW-0687">Ribonucleoprotein</keyword>
<dbReference type="Gene3D" id="2.40.50.100">
    <property type="match status" value="1"/>
</dbReference>
<evidence type="ECO:0000256" key="3">
    <source>
        <dbReference type="ARBA" id="ARBA00004464"/>
    </source>
</evidence>
<dbReference type="InParanoid" id="A0A7J8CZL8"/>
<keyword evidence="17" id="KW-0472">Membrane</keyword>
<evidence type="ECO:0000313" key="27">
    <source>
        <dbReference type="Proteomes" id="UP000550707"/>
    </source>
</evidence>
<dbReference type="GO" id="GO:0006412">
    <property type="term" value="P:translation"/>
    <property type="evidence" value="ECO:0007669"/>
    <property type="project" value="InterPro"/>
</dbReference>
<evidence type="ECO:0000256" key="20">
    <source>
        <dbReference type="ARBA" id="ARBA00035267"/>
    </source>
</evidence>
<evidence type="ECO:0000256" key="11">
    <source>
        <dbReference type="ARBA" id="ARBA00022946"/>
    </source>
</evidence>
<keyword evidence="18" id="KW-0539">Nucleus</keyword>
<keyword evidence="10" id="KW-0492">Microsome</keyword>
<dbReference type="PANTHER" id="PTHR15893:SF0">
    <property type="entry name" value="LARGE RIBOSOMAL SUBUNIT PROTEIN BL27M"/>
    <property type="match status" value="1"/>
</dbReference>
<keyword evidence="13" id="KW-0689">Ribosomal protein</keyword>
<dbReference type="PROSITE" id="PS51450">
    <property type="entry name" value="LRR"/>
    <property type="match status" value="1"/>
</dbReference>
<dbReference type="InterPro" id="IPR001684">
    <property type="entry name" value="Ribosomal_bL27"/>
</dbReference>
<dbReference type="SUPFAM" id="SSF52058">
    <property type="entry name" value="L domain-like"/>
    <property type="match status" value="1"/>
</dbReference>
<dbReference type="FunFam" id="3.80.10.10:FF:000141">
    <property type="entry name" value="Leucine-rich repeat-containing protein 59"/>
    <property type="match status" value="1"/>
</dbReference>
<evidence type="ECO:0000256" key="5">
    <source>
        <dbReference type="ARBA" id="ARBA00010797"/>
    </source>
</evidence>